<accession>A0ABT2WTY0</accession>
<feature type="domain" description="Rap1a immunity protein" evidence="1">
    <location>
        <begin position="25"/>
        <end position="131"/>
    </location>
</feature>
<dbReference type="RefSeq" id="WP_263389322.1">
    <property type="nucleotide sequence ID" value="NZ_JAOVQN010000017.1"/>
</dbReference>
<dbReference type="EMBL" id="JAOVQN010000017">
    <property type="protein sequence ID" value="MCU9839357.1"/>
    <property type="molecule type" value="Genomic_DNA"/>
</dbReference>
<evidence type="ECO:0000259" key="1">
    <source>
        <dbReference type="Pfam" id="PF18602"/>
    </source>
</evidence>
<dbReference type="InterPro" id="IPR041238">
    <property type="entry name" value="Rap1a"/>
</dbReference>
<proteinExistence type="predicted"/>
<reference evidence="2 3" key="1">
    <citation type="submission" date="2022-10" db="EMBL/GenBank/DDBJ databases">
        <title>Ruegeria sp. nov., isolated from ocean surface water.</title>
        <authorList>
            <person name="He W."/>
            <person name="Wang L."/>
            <person name="Zhang D.-F."/>
        </authorList>
    </citation>
    <scope>NUCLEOTIDE SEQUENCE [LARGE SCALE GENOMIC DNA]</scope>
    <source>
        <strain evidence="2 3">WL0004</strain>
    </source>
</reference>
<comment type="caution">
    <text evidence="2">The sequence shown here is derived from an EMBL/GenBank/DDBJ whole genome shotgun (WGS) entry which is preliminary data.</text>
</comment>
<evidence type="ECO:0000313" key="3">
    <source>
        <dbReference type="Proteomes" id="UP001321014"/>
    </source>
</evidence>
<dbReference type="Gene3D" id="1.10.890.40">
    <property type="match status" value="1"/>
</dbReference>
<evidence type="ECO:0000313" key="2">
    <source>
        <dbReference type="EMBL" id="MCU9839357.1"/>
    </source>
</evidence>
<sequence length="132" mass="14200">MFIRRLFLTCVLATFGSQNIAEPFSGNDILHACEGGEATVQQGFCFGYVFGAVEGLKWGALIGVVSKSSGEIDSEQFDFLSSAALGFCIPPTVENGQVLDIVVRYLVETPEKRHESARTLIQSALASSFPCS</sequence>
<dbReference type="Proteomes" id="UP001321014">
    <property type="component" value="Unassembled WGS sequence"/>
</dbReference>
<organism evidence="2 3">
    <name type="scientific">Ruegeria marisflavi</name>
    <dbReference type="NCBI Taxonomy" id="2984152"/>
    <lineage>
        <taxon>Bacteria</taxon>
        <taxon>Pseudomonadati</taxon>
        <taxon>Pseudomonadota</taxon>
        <taxon>Alphaproteobacteria</taxon>
        <taxon>Rhodobacterales</taxon>
        <taxon>Roseobacteraceae</taxon>
        <taxon>Ruegeria</taxon>
    </lineage>
</organism>
<dbReference type="Pfam" id="PF18602">
    <property type="entry name" value="Rap1a"/>
    <property type="match status" value="1"/>
</dbReference>
<keyword evidence="3" id="KW-1185">Reference proteome</keyword>
<name>A0ABT2WTY0_9RHOB</name>
<protein>
    <submittedName>
        <fullName evidence="2">Rap1a/Tai family immunity protein</fullName>
    </submittedName>
</protein>
<gene>
    <name evidence="2" type="ORF">OEZ49_16405</name>
</gene>